<protein>
    <submittedName>
        <fullName evidence="1">Uncharacterized protein</fullName>
    </submittedName>
</protein>
<dbReference type="AlphaFoldDB" id="A0A9D1TP99"/>
<comment type="caution">
    <text evidence="1">The sequence shown here is derived from an EMBL/GenBank/DDBJ whole genome shotgun (WGS) entry which is preliminary data.</text>
</comment>
<dbReference type="EMBL" id="DXHV01000017">
    <property type="protein sequence ID" value="HIV99841.1"/>
    <property type="molecule type" value="Genomic_DNA"/>
</dbReference>
<reference evidence="1" key="2">
    <citation type="submission" date="2021-04" db="EMBL/GenBank/DDBJ databases">
        <authorList>
            <person name="Gilroy R."/>
        </authorList>
    </citation>
    <scope>NUCLEOTIDE SEQUENCE</scope>
    <source>
        <strain evidence="1">ChiHecec2B26-446</strain>
    </source>
</reference>
<evidence type="ECO:0000313" key="1">
    <source>
        <dbReference type="EMBL" id="HIV99841.1"/>
    </source>
</evidence>
<dbReference type="Proteomes" id="UP000886752">
    <property type="component" value="Unassembled WGS sequence"/>
</dbReference>
<name>A0A9D1TP99_9BACT</name>
<organism evidence="1 2">
    <name type="scientific">Candidatus Desulfovibrio intestinipullorum</name>
    <dbReference type="NCBI Taxonomy" id="2838536"/>
    <lineage>
        <taxon>Bacteria</taxon>
        <taxon>Pseudomonadati</taxon>
        <taxon>Thermodesulfobacteriota</taxon>
        <taxon>Desulfovibrionia</taxon>
        <taxon>Desulfovibrionales</taxon>
        <taxon>Desulfovibrionaceae</taxon>
        <taxon>Desulfovibrio</taxon>
    </lineage>
</organism>
<proteinExistence type="predicted"/>
<gene>
    <name evidence="1" type="ORF">H9894_01420</name>
</gene>
<accession>A0A9D1TP99</accession>
<reference evidence="1" key="1">
    <citation type="journal article" date="2021" name="PeerJ">
        <title>Extensive microbial diversity within the chicken gut microbiome revealed by metagenomics and culture.</title>
        <authorList>
            <person name="Gilroy R."/>
            <person name="Ravi A."/>
            <person name="Getino M."/>
            <person name="Pursley I."/>
            <person name="Horton D.L."/>
            <person name="Alikhan N.F."/>
            <person name="Baker D."/>
            <person name="Gharbi K."/>
            <person name="Hall N."/>
            <person name="Watson M."/>
            <person name="Adriaenssens E.M."/>
            <person name="Foster-Nyarko E."/>
            <person name="Jarju S."/>
            <person name="Secka A."/>
            <person name="Antonio M."/>
            <person name="Oren A."/>
            <person name="Chaudhuri R.R."/>
            <person name="La Ragione R."/>
            <person name="Hildebrand F."/>
            <person name="Pallen M.J."/>
        </authorList>
    </citation>
    <scope>NUCLEOTIDE SEQUENCE</scope>
    <source>
        <strain evidence="1">ChiHecec2B26-446</strain>
    </source>
</reference>
<evidence type="ECO:0000313" key="2">
    <source>
        <dbReference type="Proteomes" id="UP000886752"/>
    </source>
</evidence>
<sequence>MPDSLWAEYVAAHEVALAKMQARGAVDDNYYHKLLRRRLGSLRYDLCLKYFLFRDMESPELHAALQQRESILNR</sequence>